<evidence type="ECO:0000256" key="1">
    <source>
        <dbReference type="SAM" id="MobiDB-lite"/>
    </source>
</evidence>
<name>A0A9W9XKR7_9EURO</name>
<organism evidence="2 3">
    <name type="scientific">Penicillium fimorum</name>
    <dbReference type="NCBI Taxonomy" id="1882269"/>
    <lineage>
        <taxon>Eukaryota</taxon>
        <taxon>Fungi</taxon>
        <taxon>Dikarya</taxon>
        <taxon>Ascomycota</taxon>
        <taxon>Pezizomycotina</taxon>
        <taxon>Eurotiomycetes</taxon>
        <taxon>Eurotiomycetidae</taxon>
        <taxon>Eurotiales</taxon>
        <taxon>Aspergillaceae</taxon>
        <taxon>Penicillium</taxon>
    </lineage>
</organism>
<dbReference type="EMBL" id="JAPWDS010000006">
    <property type="protein sequence ID" value="KAJ5494385.1"/>
    <property type="molecule type" value="Genomic_DNA"/>
</dbReference>
<dbReference type="Proteomes" id="UP001149954">
    <property type="component" value="Unassembled WGS sequence"/>
</dbReference>
<keyword evidence="3" id="KW-1185">Reference proteome</keyword>
<evidence type="ECO:0000313" key="2">
    <source>
        <dbReference type="EMBL" id="KAJ5494385.1"/>
    </source>
</evidence>
<protein>
    <submittedName>
        <fullName evidence="2">Uncharacterized protein</fullName>
    </submittedName>
</protein>
<comment type="caution">
    <text evidence="2">The sequence shown here is derived from an EMBL/GenBank/DDBJ whole genome shotgun (WGS) entry which is preliminary data.</text>
</comment>
<feature type="region of interest" description="Disordered" evidence="1">
    <location>
        <begin position="202"/>
        <end position="222"/>
    </location>
</feature>
<gene>
    <name evidence="2" type="ORF">N7463_010472</name>
</gene>
<reference evidence="2" key="2">
    <citation type="journal article" date="2023" name="IMA Fungus">
        <title>Comparative genomic study of the Penicillium genus elucidates a diverse pangenome and 15 lateral gene transfer events.</title>
        <authorList>
            <person name="Petersen C."/>
            <person name="Sorensen T."/>
            <person name="Nielsen M.R."/>
            <person name="Sondergaard T.E."/>
            <person name="Sorensen J.L."/>
            <person name="Fitzpatrick D.A."/>
            <person name="Frisvad J.C."/>
            <person name="Nielsen K.L."/>
        </authorList>
    </citation>
    <scope>NUCLEOTIDE SEQUENCE</scope>
    <source>
        <strain evidence="2">IBT 29495</strain>
    </source>
</reference>
<sequence length="222" mass="25809">MMPANHHTGSQGAWIPDELNLNMLPELPMLTRSMDPGEWCHPSNEEYENWLCWSALVYDWLYSNMERDIQDMIDNMSDRPENLLADWLYNAINTMRNNHNVTDAANLWRKWCSLHRTNYPSAVAYITAYRTQFDIIRKLNQAPSCFNALWDLLQNLTNELPEARCAIGYLTLSRSPGNLDYNTFVAHCDHMISKSNKPGLVFSNTLPDKDTPPPRNSKRRRC</sequence>
<reference evidence="2" key="1">
    <citation type="submission" date="2022-12" db="EMBL/GenBank/DDBJ databases">
        <authorList>
            <person name="Petersen C."/>
        </authorList>
    </citation>
    <scope>NUCLEOTIDE SEQUENCE</scope>
    <source>
        <strain evidence="2">IBT 29495</strain>
    </source>
</reference>
<dbReference type="AlphaFoldDB" id="A0A9W9XKR7"/>
<proteinExistence type="predicted"/>
<accession>A0A9W9XKR7</accession>
<evidence type="ECO:0000313" key="3">
    <source>
        <dbReference type="Proteomes" id="UP001149954"/>
    </source>
</evidence>
<dbReference type="OrthoDB" id="4363924at2759"/>